<gene>
    <name evidence="1" type="ORF">NCTC10719_01900</name>
</gene>
<evidence type="ECO:0000313" key="1">
    <source>
        <dbReference type="EMBL" id="SQB60310.1"/>
    </source>
</evidence>
<dbReference type="InterPro" id="IPR006490">
    <property type="entry name" value="Maj_tail_phi13"/>
</dbReference>
<name>A0A2X3ADQ4_CLOPF</name>
<evidence type="ECO:0000313" key="2">
    <source>
        <dbReference type="Proteomes" id="UP000249986"/>
    </source>
</evidence>
<organism evidence="1 2">
    <name type="scientific">Clostridium perfringens</name>
    <dbReference type="NCBI Taxonomy" id="1502"/>
    <lineage>
        <taxon>Bacteria</taxon>
        <taxon>Bacillati</taxon>
        <taxon>Bacillota</taxon>
        <taxon>Clostridia</taxon>
        <taxon>Eubacteriales</taxon>
        <taxon>Clostridiaceae</taxon>
        <taxon>Clostridium</taxon>
    </lineage>
</organism>
<dbReference type="Proteomes" id="UP000249986">
    <property type="component" value="Unassembled WGS sequence"/>
</dbReference>
<accession>A0A2X3ADQ4</accession>
<dbReference type="RefSeq" id="WP_111926630.1">
    <property type="nucleotide sequence ID" value="NZ_JAALMR010000015.1"/>
</dbReference>
<sequence length="201" mass="22776">MAEDNKVVNTRRCGCKDIYIAVVTANTATEYTTEKPIKLGRALNAKVTTKKSVESTESDDTIEETFESFDSIEIEFDVNKLNPTQKALLRGATYKNGYLVNNVNDQAKEVAIGWRARQTNGKYEFVWYYCGKFNGGWDDNYETKGKKPKTQTDKMKGTFYGRQKDDNTSVEVDETFLLSEHTDAKSAIQDWFAKVQEPTAA</sequence>
<dbReference type="EMBL" id="UAWG01000012">
    <property type="protein sequence ID" value="SQB60310.1"/>
    <property type="molecule type" value="Genomic_DNA"/>
</dbReference>
<protein>
    <submittedName>
        <fullName evidence="1">Major tail protein</fullName>
    </submittedName>
</protein>
<dbReference type="AlphaFoldDB" id="A0A2X3ADQ4"/>
<reference evidence="1 2" key="1">
    <citation type="submission" date="2018-06" db="EMBL/GenBank/DDBJ databases">
        <authorList>
            <consortium name="Pathogen Informatics"/>
            <person name="Doyle S."/>
        </authorList>
    </citation>
    <scope>NUCLEOTIDE SEQUENCE [LARGE SCALE GENOMIC DNA]</scope>
    <source>
        <strain evidence="1 2">NCTC10719</strain>
    </source>
</reference>
<dbReference type="NCBIfam" id="TIGR01603">
    <property type="entry name" value="maj_tail_phi13"/>
    <property type="match status" value="1"/>
</dbReference>
<proteinExistence type="predicted"/>